<dbReference type="Proteomes" id="UP000298595">
    <property type="component" value="Plasmid p1"/>
</dbReference>
<keyword evidence="2" id="KW-0614">Plasmid</keyword>
<dbReference type="AlphaFoldDB" id="A0A4D8PM00"/>
<evidence type="ECO:0000313" key="2">
    <source>
        <dbReference type="EMBL" id="QCN96738.1"/>
    </source>
</evidence>
<protein>
    <submittedName>
        <fullName evidence="2">Uncharacterized protein</fullName>
    </submittedName>
</protein>
<geneLocation type="plasmid" evidence="2 3">
    <name>p1</name>
</geneLocation>
<organism evidence="2 3">
    <name type="scientific">Azospirillum argentinense</name>
    <dbReference type="NCBI Taxonomy" id="2970906"/>
    <lineage>
        <taxon>Bacteria</taxon>
        <taxon>Pseudomonadati</taxon>
        <taxon>Pseudomonadota</taxon>
        <taxon>Alphaproteobacteria</taxon>
        <taxon>Rhodospirillales</taxon>
        <taxon>Azospirillaceae</taxon>
        <taxon>Azospirillum</taxon>
    </lineage>
</organism>
<proteinExistence type="predicted"/>
<name>A0A4D8PM00_9PROT</name>
<dbReference type="EMBL" id="CP032322">
    <property type="protein sequence ID" value="QCN96738.1"/>
    <property type="molecule type" value="Genomic_DNA"/>
</dbReference>
<accession>A0A4D8PM00</accession>
<gene>
    <name evidence="2" type="ORF">D3093_15540</name>
</gene>
<sequence length="66" mass="6971">MAPKAPGEGAAEDQGTDSRATLTLPARCAGPFPLPGREREHRDGNPPVMAQRLRELPVTVARQGAP</sequence>
<feature type="region of interest" description="Disordered" evidence="1">
    <location>
        <begin position="1"/>
        <end position="66"/>
    </location>
</feature>
<evidence type="ECO:0000313" key="3">
    <source>
        <dbReference type="Proteomes" id="UP000298595"/>
    </source>
</evidence>
<reference evidence="2 3" key="1">
    <citation type="submission" date="2018-09" db="EMBL/GenBank/DDBJ databases">
        <title>Whole genome based analysis of evolution and adaptive divergence in Indian and Brazilian strains of Azospirillum brasilense.</title>
        <authorList>
            <person name="Singh C."/>
            <person name="Tripathi A.K."/>
        </authorList>
    </citation>
    <scope>NUCLEOTIDE SEQUENCE [LARGE SCALE GENOMIC DNA]</scope>
    <source>
        <strain evidence="2 3">MTCC4035</strain>
        <plasmid evidence="2 3">p1</plasmid>
    </source>
</reference>
<evidence type="ECO:0000256" key="1">
    <source>
        <dbReference type="SAM" id="MobiDB-lite"/>
    </source>
</evidence>
<dbReference type="KEGG" id="aare:D3093_15540"/>